<feature type="region of interest" description="Disordered" evidence="1">
    <location>
        <begin position="165"/>
        <end position="205"/>
    </location>
</feature>
<proteinExistence type="predicted"/>
<sequence>METPAARAAHEVANLFHDVLAEPVKPRLHKRPSKIGQWFSHVRERLVMKLVCCAPASVVIELEFEDEDFEKPLDTNNTRNVSSKELVARQKSALIVPVPHPNDRDIPTNEELEKLPIDLSFVLNDEENNHDFAQKRQLQLAQFRKQQSARLIQRRWRQFLVEETANDEDKTDIEGSNDQTARQTAPKNRRRRIRKHRGRKKKSSA</sequence>
<comment type="caution">
    <text evidence="2">The sequence shown here is derived from an EMBL/GenBank/DDBJ whole genome shotgun (WGS) entry which is preliminary data.</text>
</comment>
<dbReference type="EMBL" id="SPLM01000007">
    <property type="protein sequence ID" value="TMW66778.1"/>
    <property type="molecule type" value="Genomic_DNA"/>
</dbReference>
<reference evidence="2" key="1">
    <citation type="submission" date="2019-03" db="EMBL/GenBank/DDBJ databases">
        <title>Long read genome sequence of the mycoparasitic Pythium oligandrum ATCC 38472 isolated from sugarbeet rhizosphere.</title>
        <authorList>
            <person name="Gaulin E."/>
        </authorList>
    </citation>
    <scope>NUCLEOTIDE SEQUENCE</scope>
    <source>
        <strain evidence="2">ATCC 38472_TT</strain>
    </source>
</reference>
<feature type="compositionally biased region" description="Basic residues" evidence="1">
    <location>
        <begin position="187"/>
        <end position="205"/>
    </location>
</feature>
<dbReference type="OrthoDB" id="10440696at2759"/>
<gene>
    <name evidence="2" type="ORF">Poli38472_014090</name>
</gene>
<organism evidence="2 3">
    <name type="scientific">Pythium oligandrum</name>
    <name type="common">Mycoparasitic fungus</name>
    <dbReference type="NCBI Taxonomy" id="41045"/>
    <lineage>
        <taxon>Eukaryota</taxon>
        <taxon>Sar</taxon>
        <taxon>Stramenopiles</taxon>
        <taxon>Oomycota</taxon>
        <taxon>Peronosporomycetes</taxon>
        <taxon>Pythiales</taxon>
        <taxon>Pythiaceae</taxon>
        <taxon>Pythium</taxon>
    </lineage>
</organism>
<evidence type="ECO:0000313" key="3">
    <source>
        <dbReference type="Proteomes" id="UP000794436"/>
    </source>
</evidence>
<evidence type="ECO:0000256" key="1">
    <source>
        <dbReference type="SAM" id="MobiDB-lite"/>
    </source>
</evidence>
<feature type="compositionally biased region" description="Polar residues" evidence="1">
    <location>
        <begin position="174"/>
        <end position="186"/>
    </location>
</feature>
<evidence type="ECO:0000313" key="2">
    <source>
        <dbReference type="EMBL" id="TMW66778.1"/>
    </source>
</evidence>
<protein>
    <submittedName>
        <fullName evidence="2">Uncharacterized protein</fullName>
    </submittedName>
</protein>
<dbReference type="Proteomes" id="UP000794436">
    <property type="component" value="Unassembled WGS sequence"/>
</dbReference>
<name>A0A8K1FQP1_PYTOL</name>
<dbReference type="AlphaFoldDB" id="A0A8K1FQP1"/>
<accession>A0A8K1FQP1</accession>
<keyword evidence="3" id="KW-1185">Reference proteome</keyword>